<dbReference type="EMBL" id="JAPQKQ010000006">
    <property type="protein sequence ID" value="KAJ5193251.1"/>
    <property type="molecule type" value="Genomic_DNA"/>
</dbReference>
<accession>A0A9W9JC70</accession>
<organism evidence="2 3">
    <name type="scientific">Penicillium cf. viridicatum</name>
    <dbReference type="NCBI Taxonomy" id="2972119"/>
    <lineage>
        <taxon>Eukaryota</taxon>
        <taxon>Fungi</taxon>
        <taxon>Dikarya</taxon>
        <taxon>Ascomycota</taxon>
        <taxon>Pezizomycotina</taxon>
        <taxon>Eurotiomycetes</taxon>
        <taxon>Eurotiomycetidae</taxon>
        <taxon>Eurotiales</taxon>
        <taxon>Aspergillaceae</taxon>
        <taxon>Penicillium</taxon>
    </lineage>
</organism>
<comment type="caution">
    <text evidence="2">The sequence shown here is derived from an EMBL/GenBank/DDBJ whole genome shotgun (WGS) entry which is preliminary data.</text>
</comment>
<evidence type="ECO:0000313" key="3">
    <source>
        <dbReference type="Proteomes" id="UP001150942"/>
    </source>
</evidence>
<keyword evidence="1" id="KW-1133">Transmembrane helix</keyword>
<keyword evidence="3" id="KW-1185">Reference proteome</keyword>
<dbReference type="OrthoDB" id="4525788at2759"/>
<feature type="transmembrane region" description="Helical" evidence="1">
    <location>
        <begin position="20"/>
        <end position="41"/>
    </location>
</feature>
<gene>
    <name evidence="2" type="ORF">N7449_009393</name>
</gene>
<protein>
    <submittedName>
        <fullName evidence="2">Uncharacterized protein</fullName>
    </submittedName>
</protein>
<keyword evidence="1" id="KW-0472">Membrane</keyword>
<dbReference type="AlphaFoldDB" id="A0A9W9JC70"/>
<proteinExistence type="predicted"/>
<reference evidence="2" key="1">
    <citation type="submission" date="2022-11" db="EMBL/GenBank/DDBJ databases">
        <authorList>
            <person name="Petersen C."/>
        </authorList>
    </citation>
    <scope>NUCLEOTIDE SEQUENCE</scope>
    <source>
        <strain evidence="2">IBT 20477</strain>
    </source>
</reference>
<keyword evidence="1" id="KW-0812">Transmembrane</keyword>
<reference evidence="2" key="2">
    <citation type="journal article" date="2023" name="IMA Fungus">
        <title>Comparative genomic study of the Penicillium genus elucidates a diverse pangenome and 15 lateral gene transfer events.</title>
        <authorList>
            <person name="Petersen C."/>
            <person name="Sorensen T."/>
            <person name="Nielsen M.R."/>
            <person name="Sondergaard T.E."/>
            <person name="Sorensen J.L."/>
            <person name="Fitzpatrick D.A."/>
            <person name="Frisvad J.C."/>
            <person name="Nielsen K.L."/>
        </authorList>
    </citation>
    <scope>NUCLEOTIDE SEQUENCE</scope>
    <source>
        <strain evidence="2">IBT 20477</strain>
    </source>
</reference>
<name>A0A9W9JC70_9EURO</name>
<evidence type="ECO:0000256" key="1">
    <source>
        <dbReference type="SAM" id="Phobius"/>
    </source>
</evidence>
<sequence>MSTSVAELSITADERYLQSLIYGLIISTGILSMIVCSLRLYTRAFIIKVLGLDDIAVCVALIPPLLPSTLLTLEKAVLRGDVPLSLRLFVRQNQLAVIPSTDLRQTLDE</sequence>
<evidence type="ECO:0000313" key="2">
    <source>
        <dbReference type="EMBL" id="KAJ5193251.1"/>
    </source>
</evidence>
<dbReference type="Proteomes" id="UP001150942">
    <property type="component" value="Unassembled WGS sequence"/>
</dbReference>